<evidence type="ECO:0000256" key="1">
    <source>
        <dbReference type="SAM" id="MobiDB-lite"/>
    </source>
</evidence>
<sequence length="243" mass="26755">MTDLALNPQQVADFLKNNPEFLNEHAEVFAELHVPNPDGPGTLSLLERQVNLLRERLSHAHSNLNELGYIAHENQGISDTITDWCAGLLAQKEEELIPAAIVTGLQDAFPDLEVELLLWGLENLEDYQLEDNQEVQDYIQTLVAPYTGKQIHPGIAAWLSEPAGSIAIAPIYVNDAAIGALIFASQDSEHFFEGMGVTFLETLSYLASAAISRLAPSMMDDSIPEDENDDNIAEDDYPELEPA</sequence>
<dbReference type="InterPro" id="IPR029016">
    <property type="entry name" value="GAF-like_dom_sf"/>
</dbReference>
<feature type="region of interest" description="Disordered" evidence="1">
    <location>
        <begin position="219"/>
        <end position="243"/>
    </location>
</feature>
<name>A0A849P4T9_9BURK</name>
<dbReference type="SUPFAM" id="SSF55781">
    <property type="entry name" value="GAF domain-like"/>
    <property type="match status" value="1"/>
</dbReference>
<evidence type="ECO:0000313" key="2">
    <source>
        <dbReference type="EMBL" id="NOL50745.1"/>
    </source>
</evidence>
<dbReference type="AlphaFoldDB" id="A0A849P4T9"/>
<protein>
    <submittedName>
        <fullName evidence="2">DUF484 family protein</fullName>
    </submittedName>
</protein>
<reference evidence="2 3" key="1">
    <citation type="submission" date="2020-05" db="EMBL/GenBank/DDBJ databases">
        <authorList>
            <person name="Niu N."/>
        </authorList>
    </citation>
    <scope>NUCLEOTIDE SEQUENCE [LARGE SCALE GENOMIC DNA]</scope>
    <source>
        <strain evidence="2 3">3340-03</strain>
    </source>
</reference>
<gene>
    <name evidence="2" type="ORF">HKX39_00945</name>
</gene>
<organism evidence="2 3">
    <name type="scientific">Pelistega suis</name>
    <dbReference type="NCBI Taxonomy" id="1631957"/>
    <lineage>
        <taxon>Bacteria</taxon>
        <taxon>Pseudomonadati</taxon>
        <taxon>Pseudomonadota</taxon>
        <taxon>Betaproteobacteria</taxon>
        <taxon>Burkholderiales</taxon>
        <taxon>Alcaligenaceae</taxon>
        <taxon>Pelistega</taxon>
    </lineage>
</organism>
<dbReference type="InterPro" id="IPR007435">
    <property type="entry name" value="DUF484"/>
</dbReference>
<evidence type="ECO:0000313" key="3">
    <source>
        <dbReference type="Proteomes" id="UP000537862"/>
    </source>
</evidence>
<accession>A0A849P4T9</accession>
<keyword evidence="3" id="KW-1185">Reference proteome</keyword>
<feature type="compositionally biased region" description="Acidic residues" evidence="1">
    <location>
        <begin position="222"/>
        <end position="243"/>
    </location>
</feature>
<dbReference type="Gene3D" id="3.30.450.40">
    <property type="match status" value="1"/>
</dbReference>
<dbReference type="PANTHER" id="PTHR38765">
    <property type="entry name" value="DUF484 DOMAIN-CONTAINING PROTEIN"/>
    <property type="match status" value="1"/>
</dbReference>
<comment type="caution">
    <text evidence="2">The sequence shown here is derived from an EMBL/GenBank/DDBJ whole genome shotgun (WGS) entry which is preliminary data.</text>
</comment>
<dbReference type="RefSeq" id="WP_171679441.1">
    <property type="nucleotide sequence ID" value="NZ_JABGBN010000001.1"/>
</dbReference>
<dbReference type="Proteomes" id="UP000537862">
    <property type="component" value="Unassembled WGS sequence"/>
</dbReference>
<dbReference type="EMBL" id="JABGBN010000001">
    <property type="protein sequence ID" value="NOL50745.1"/>
    <property type="molecule type" value="Genomic_DNA"/>
</dbReference>
<dbReference type="Pfam" id="PF04340">
    <property type="entry name" value="DUF484"/>
    <property type="match status" value="1"/>
</dbReference>
<proteinExistence type="predicted"/>
<dbReference type="PANTHER" id="PTHR38765:SF1">
    <property type="entry name" value="DUF484 DOMAIN-CONTAINING PROTEIN"/>
    <property type="match status" value="1"/>
</dbReference>